<keyword evidence="4" id="KW-1185">Reference proteome</keyword>
<protein>
    <submittedName>
        <fullName evidence="3">Uncharacterized protein</fullName>
    </submittedName>
</protein>
<feature type="transmembrane region" description="Helical" evidence="2">
    <location>
        <begin position="30"/>
        <end position="53"/>
    </location>
</feature>
<dbReference type="AlphaFoldDB" id="A0A975JZL4"/>
<sequence length="138" mass="13524">MNSGSPPNKGPANAHDPENLVASGPRRTRVGIASLVLAVIAAVATGLGIGLAAARDLTASECLTQASHIDAPAVAAGIGVIAGGAAAVIGWIGLTGPRWTWGLGRISAVAGLALGCLSLLVSTGIFWLATSPCLPSPI</sequence>
<reference evidence="3" key="1">
    <citation type="submission" date="2019-12" db="EMBL/GenBank/DDBJ databases">
        <title>Mycobacterium spongiae sp. nov.</title>
        <authorList>
            <person name="Stinear T."/>
        </authorList>
    </citation>
    <scope>NUCLEOTIDE SEQUENCE</scope>
    <source>
        <strain evidence="3">FSD4b-SM</strain>
    </source>
</reference>
<dbReference type="KEGG" id="mspg:F6B93_10730"/>
<keyword evidence="2" id="KW-0472">Membrane</keyword>
<organism evidence="3 4">
    <name type="scientific">Mycobacterium spongiae</name>
    <dbReference type="NCBI Taxonomy" id="886343"/>
    <lineage>
        <taxon>Bacteria</taxon>
        <taxon>Bacillati</taxon>
        <taxon>Actinomycetota</taxon>
        <taxon>Actinomycetes</taxon>
        <taxon>Mycobacteriales</taxon>
        <taxon>Mycobacteriaceae</taxon>
        <taxon>Mycobacterium</taxon>
    </lineage>
</organism>
<keyword evidence="2" id="KW-1133">Transmembrane helix</keyword>
<gene>
    <name evidence="3" type="ORF">F6B93_10730</name>
</gene>
<proteinExistence type="predicted"/>
<feature type="transmembrane region" description="Helical" evidence="2">
    <location>
        <begin position="73"/>
        <end position="94"/>
    </location>
</feature>
<feature type="transmembrane region" description="Helical" evidence="2">
    <location>
        <begin position="106"/>
        <end position="129"/>
    </location>
</feature>
<evidence type="ECO:0000313" key="4">
    <source>
        <dbReference type="Proteomes" id="UP000682202"/>
    </source>
</evidence>
<keyword evidence="2" id="KW-0812">Transmembrane</keyword>
<dbReference type="RefSeq" id="WP_211699083.1">
    <property type="nucleotide sequence ID" value="NZ_CP046600.1"/>
</dbReference>
<evidence type="ECO:0000313" key="3">
    <source>
        <dbReference type="EMBL" id="QUR67508.1"/>
    </source>
</evidence>
<dbReference type="EMBL" id="CP046600">
    <property type="protein sequence ID" value="QUR67508.1"/>
    <property type="molecule type" value="Genomic_DNA"/>
</dbReference>
<evidence type="ECO:0000256" key="2">
    <source>
        <dbReference type="SAM" id="Phobius"/>
    </source>
</evidence>
<name>A0A975JZL4_9MYCO</name>
<evidence type="ECO:0000256" key="1">
    <source>
        <dbReference type="SAM" id="MobiDB-lite"/>
    </source>
</evidence>
<dbReference type="Proteomes" id="UP000682202">
    <property type="component" value="Chromosome"/>
</dbReference>
<accession>A0A975JZL4</accession>
<feature type="region of interest" description="Disordered" evidence="1">
    <location>
        <begin position="1"/>
        <end position="21"/>
    </location>
</feature>